<evidence type="ECO:0000256" key="6">
    <source>
        <dbReference type="ARBA" id="ARBA00023136"/>
    </source>
</evidence>
<evidence type="ECO:0000313" key="10">
    <source>
        <dbReference type="EMBL" id="KAJ2907278.1"/>
    </source>
</evidence>
<dbReference type="EMBL" id="JAKWBI020000002">
    <property type="protein sequence ID" value="KAJ2907278.1"/>
    <property type="molecule type" value="Genomic_DNA"/>
</dbReference>
<evidence type="ECO:0000256" key="5">
    <source>
        <dbReference type="ARBA" id="ARBA00022989"/>
    </source>
</evidence>
<keyword evidence="3" id="KW-0813">Transport</keyword>
<evidence type="ECO:0000256" key="3">
    <source>
        <dbReference type="ARBA" id="ARBA00022448"/>
    </source>
</evidence>
<evidence type="ECO:0000259" key="9">
    <source>
        <dbReference type="PROSITE" id="PS50850"/>
    </source>
</evidence>
<comment type="subcellular location">
    <subcellularLocation>
        <location evidence="1">Membrane</location>
        <topology evidence="1">Multi-pass membrane protein</topology>
    </subcellularLocation>
</comment>
<keyword evidence="4 8" id="KW-0812">Transmembrane</keyword>
<feature type="transmembrane region" description="Helical" evidence="8">
    <location>
        <begin position="62"/>
        <end position="83"/>
    </location>
</feature>
<feature type="transmembrane region" description="Helical" evidence="8">
    <location>
        <begin position="221"/>
        <end position="241"/>
    </location>
</feature>
<evidence type="ECO:0000256" key="1">
    <source>
        <dbReference type="ARBA" id="ARBA00004141"/>
    </source>
</evidence>
<dbReference type="InterPro" id="IPR020846">
    <property type="entry name" value="MFS_dom"/>
</dbReference>
<dbReference type="InterPro" id="IPR036259">
    <property type="entry name" value="MFS_trans_sf"/>
</dbReference>
<dbReference type="CDD" id="cd17352">
    <property type="entry name" value="MFS_MCT_SLC16"/>
    <property type="match status" value="1"/>
</dbReference>
<dbReference type="GO" id="GO:0022857">
    <property type="term" value="F:transmembrane transporter activity"/>
    <property type="evidence" value="ECO:0007669"/>
    <property type="project" value="InterPro"/>
</dbReference>
<evidence type="ECO:0000256" key="8">
    <source>
        <dbReference type="SAM" id="Phobius"/>
    </source>
</evidence>
<keyword evidence="6 8" id="KW-0472">Membrane</keyword>
<organism evidence="10 11">
    <name type="scientific">Zalerion maritima</name>
    <dbReference type="NCBI Taxonomy" id="339359"/>
    <lineage>
        <taxon>Eukaryota</taxon>
        <taxon>Fungi</taxon>
        <taxon>Dikarya</taxon>
        <taxon>Ascomycota</taxon>
        <taxon>Pezizomycotina</taxon>
        <taxon>Sordariomycetes</taxon>
        <taxon>Lulworthiomycetidae</taxon>
        <taxon>Lulworthiales</taxon>
        <taxon>Lulworthiaceae</taxon>
        <taxon>Zalerion</taxon>
    </lineage>
</organism>
<name>A0AAD5WY77_9PEZI</name>
<feature type="transmembrane region" description="Helical" evidence="8">
    <location>
        <begin position="103"/>
        <end position="125"/>
    </location>
</feature>
<evidence type="ECO:0000313" key="11">
    <source>
        <dbReference type="Proteomes" id="UP001201980"/>
    </source>
</evidence>
<feature type="domain" description="Major facilitator superfamily (MFS) profile" evidence="9">
    <location>
        <begin position="62"/>
        <end position="454"/>
    </location>
</feature>
<accession>A0AAD5WY77</accession>
<feature type="transmembrane region" description="Helical" evidence="8">
    <location>
        <begin position="261"/>
        <end position="280"/>
    </location>
</feature>
<dbReference type="Pfam" id="PF07690">
    <property type="entry name" value="MFS_1"/>
    <property type="match status" value="1"/>
</dbReference>
<reference evidence="10" key="1">
    <citation type="submission" date="2022-07" db="EMBL/GenBank/DDBJ databases">
        <title>Draft genome sequence of Zalerion maritima ATCC 34329, a (micro)plastics degrading marine fungus.</title>
        <authorList>
            <person name="Paco A."/>
            <person name="Goncalves M.F.M."/>
            <person name="Rocha-Santos T.A.P."/>
            <person name="Alves A."/>
        </authorList>
    </citation>
    <scope>NUCLEOTIDE SEQUENCE</scope>
    <source>
        <strain evidence="10">ATCC 34329</strain>
    </source>
</reference>
<keyword evidence="11" id="KW-1185">Reference proteome</keyword>
<dbReference type="Proteomes" id="UP001201980">
    <property type="component" value="Unassembled WGS sequence"/>
</dbReference>
<dbReference type="AlphaFoldDB" id="A0AAD5WY77"/>
<dbReference type="InterPro" id="IPR011701">
    <property type="entry name" value="MFS"/>
</dbReference>
<gene>
    <name evidence="10" type="ORF">MKZ38_005037</name>
</gene>
<proteinExistence type="inferred from homology"/>
<dbReference type="GO" id="GO:0016020">
    <property type="term" value="C:membrane"/>
    <property type="evidence" value="ECO:0007669"/>
    <property type="project" value="UniProtKB-SubCell"/>
</dbReference>
<keyword evidence="5 8" id="KW-1133">Transmembrane helix</keyword>
<sequence length="454" mass="48575">MSKTEDPKKSSVPLFSGDETDGMYNAGSIVDLESSSAAPATEKASPSHQWDPSEIPDGGVDAWLLVLGAWCAAFCSFGWVNSIGIWQEYYQNGPLSSYSSSTIAWIPSLQVFFMMGMGPIIGRLFDTFGPRYIVFGGTFLHVFGLMMASISKTYYQILLSQGVCSAIGVAAVFQPAINCIPDFFDHKRGAAFGILTTGSSVGGVIFPIMVSRLIPKVGYGWTMRISAFLILGLLVIANLTIKKRTPIVPNKFSFQQMKKPFTEPVTVGVLSGMFLLTFGIWVPIDFITVEAIARGMDTDLAQYLVAILNAGSFFGRLGSGLVADKVGKFNVFIISCYLTAILILAMWTPTADGDGKTIAFAILFGFFSGTYISLIGGLVADISPPQELGLRMGLTFLMSSLPGLTTSPIAGAILDTSGGWDGLKVFGGVFCMAGTTCVVGSRVAKTGWKVRAKF</sequence>
<dbReference type="PROSITE" id="PS50850">
    <property type="entry name" value="MFS"/>
    <property type="match status" value="1"/>
</dbReference>
<dbReference type="InterPro" id="IPR050327">
    <property type="entry name" value="Proton-linked_MCT"/>
</dbReference>
<feature type="transmembrane region" description="Helical" evidence="8">
    <location>
        <begin position="329"/>
        <end position="347"/>
    </location>
</feature>
<feature type="transmembrane region" description="Helical" evidence="8">
    <location>
        <begin position="189"/>
        <end position="209"/>
    </location>
</feature>
<comment type="similarity">
    <text evidence="2">Belongs to the major facilitator superfamily. Monocarboxylate porter (TC 2.A.1.13) family.</text>
</comment>
<feature type="transmembrane region" description="Helical" evidence="8">
    <location>
        <begin position="300"/>
        <end position="317"/>
    </location>
</feature>
<evidence type="ECO:0000256" key="2">
    <source>
        <dbReference type="ARBA" id="ARBA00006727"/>
    </source>
</evidence>
<protein>
    <submittedName>
        <fullName evidence="10">Major facilitator superfamily transporter</fullName>
    </submittedName>
</protein>
<dbReference type="PANTHER" id="PTHR11360:SF224">
    <property type="entry name" value="MAJOR FACILITATOR SUPERFAMILY (MFS) PROFILE DOMAIN-CONTAINING PROTEIN-RELATED"/>
    <property type="match status" value="1"/>
</dbReference>
<comment type="caution">
    <text evidence="10">The sequence shown here is derived from an EMBL/GenBank/DDBJ whole genome shotgun (WGS) entry which is preliminary data.</text>
</comment>
<evidence type="ECO:0000256" key="7">
    <source>
        <dbReference type="SAM" id="MobiDB-lite"/>
    </source>
</evidence>
<feature type="transmembrane region" description="Helical" evidence="8">
    <location>
        <begin position="157"/>
        <end position="177"/>
    </location>
</feature>
<evidence type="ECO:0000256" key="4">
    <source>
        <dbReference type="ARBA" id="ARBA00022692"/>
    </source>
</evidence>
<dbReference type="PANTHER" id="PTHR11360">
    <property type="entry name" value="MONOCARBOXYLATE TRANSPORTER"/>
    <property type="match status" value="1"/>
</dbReference>
<feature type="transmembrane region" description="Helical" evidence="8">
    <location>
        <begin position="359"/>
        <end position="380"/>
    </location>
</feature>
<dbReference type="Gene3D" id="1.20.1250.20">
    <property type="entry name" value="MFS general substrate transporter like domains"/>
    <property type="match status" value="2"/>
</dbReference>
<feature type="region of interest" description="Disordered" evidence="7">
    <location>
        <begin position="1"/>
        <end position="25"/>
    </location>
</feature>
<feature type="transmembrane region" description="Helical" evidence="8">
    <location>
        <begin position="132"/>
        <end position="151"/>
    </location>
</feature>
<dbReference type="SUPFAM" id="SSF103473">
    <property type="entry name" value="MFS general substrate transporter"/>
    <property type="match status" value="1"/>
</dbReference>
<feature type="transmembrane region" description="Helical" evidence="8">
    <location>
        <begin position="392"/>
        <end position="413"/>
    </location>
</feature>
<feature type="transmembrane region" description="Helical" evidence="8">
    <location>
        <begin position="425"/>
        <end position="444"/>
    </location>
</feature>